<gene>
    <name evidence="5" type="ORF">Mal4_49160</name>
</gene>
<dbReference type="Pfam" id="PF13646">
    <property type="entry name" value="HEAT_2"/>
    <property type="match status" value="1"/>
</dbReference>
<organism evidence="5 6">
    <name type="scientific">Maioricimonas rarisocia</name>
    <dbReference type="NCBI Taxonomy" id="2528026"/>
    <lineage>
        <taxon>Bacteria</taxon>
        <taxon>Pseudomonadati</taxon>
        <taxon>Planctomycetota</taxon>
        <taxon>Planctomycetia</taxon>
        <taxon>Planctomycetales</taxon>
        <taxon>Planctomycetaceae</taxon>
        <taxon>Maioricimonas</taxon>
    </lineage>
</organism>
<dbReference type="RefSeq" id="WP_197443772.1">
    <property type="nucleotide sequence ID" value="NZ_CP036275.1"/>
</dbReference>
<feature type="compositionally biased region" description="Pro residues" evidence="4">
    <location>
        <begin position="33"/>
        <end position="55"/>
    </location>
</feature>
<dbReference type="Pfam" id="PF00515">
    <property type="entry name" value="TPR_1"/>
    <property type="match status" value="1"/>
</dbReference>
<dbReference type="Gene3D" id="1.25.10.10">
    <property type="entry name" value="Leucine-rich Repeat Variant"/>
    <property type="match status" value="2"/>
</dbReference>
<proteinExistence type="predicted"/>
<evidence type="ECO:0000256" key="2">
    <source>
        <dbReference type="ARBA" id="ARBA00022803"/>
    </source>
</evidence>
<evidence type="ECO:0000313" key="5">
    <source>
        <dbReference type="EMBL" id="QDU40558.1"/>
    </source>
</evidence>
<dbReference type="Gene3D" id="1.25.40.10">
    <property type="entry name" value="Tetratricopeptide repeat domain"/>
    <property type="match status" value="1"/>
</dbReference>
<feature type="region of interest" description="Disordered" evidence="4">
    <location>
        <begin position="908"/>
        <end position="931"/>
    </location>
</feature>
<dbReference type="InterPro" id="IPR011990">
    <property type="entry name" value="TPR-like_helical_dom_sf"/>
</dbReference>
<dbReference type="Proteomes" id="UP000320496">
    <property type="component" value="Chromosome"/>
</dbReference>
<dbReference type="InterPro" id="IPR019734">
    <property type="entry name" value="TPR_rpt"/>
</dbReference>
<reference evidence="5 6" key="1">
    <citation type="submission" date="2019-02" db="EMBL/GenBank/DDBJ databases">
        <title>Deep-cultivation of Planctomycetes and their phenomic and genomic characterization uncovers novel biology.</title>
        <authorList>
            <person name="Wiegand S."/>
            <person name="Jogler M."/>
            <person name="Boedeker C."/>
            <person name="Pinto D."/>
            <person name="Vollmers J."/>
            <person name="Rivas-Marin E."/>
            <person name="Kohn T."/>
            <person name="Peeters S.H."/>
            <person name="Heuer A."/>
            <person name="Rast P."/>
            <person name="Oberbeckmann S."/>
            <person name="Bunk B."/>
            <person name="Jeske O."/>
            <person name="Meyerdierks A."/>
            <person name="Storesund J.E."/>
            <person name="Kallscheuer N."/>
            <person name="Luecker S."/>
            <person name="Lage O.M."/>
            <person name="Pohl T."/>
            <person name="Merkel B.J."/>
            <person name="Hornburger P."/>
            <person name="Mueller R.-W."/>
            <person name="Bruemmer F."/>
            <person name="Labrenz M."/>
            <person name="Spormann A.M."/>
            <person name="Op den Camp H."/>
            <person name="Overmann J."/>
            <person name="Amann R."/>
            <person name="Jetten M.S.M."/>
            <person name="Mascher T."/>
            <person name="Medema M.H."/>
            <person name="Devos D.P."/>
            <person name="Kaster A.-K."/>
            <person name="Ovreas L."/>
            <person name="Rohde M."/>
            <person name="Galperin M.Y."/>
            <person name="Jogler C."/>
        </authorList>
    </citation>
    <scope>NUCLEOTIDE SEQUENCE [LARGE SCALE GENOMIC DNA]</scope>
    <source>
        <strain evidence="5 6">Mal4</strain>
    </source>
</reference>
<accession>A0A517ZDL6</accession>
<dbReference type="PROSITE" id="PS50293">
    <property type="entry name" value="TPR_REGION"/>
    <property type="match status" value="1"/>
</dbReference>
<dbReference type="AlphaFoldDB" id="A0A517ZDL6"/>
<name>A0A517ZDL6_9PLAN</name>
<dbReference type="SMART" id="SM00028">
    <property type="entry name" value="TPR"/>
    <property type="match status" value="3"/>
</dbReference>
<dbReference type="InterPro" id="IPR011989">
    <property type="entry name" value="ARM-like"/>
</dbReference>
<feature type="compositionally biased region" description="Acidic residues" evidence="4">
    <location>
        <begin position="918"/>
        <end position="931"/>
    </location>
</feature>
<dbReference type="EMBL" id="CP036275">
    <property type="protein sequence ID" value="QDU40558.1"/>
    <property type="molecule type" value="Genomic_DNA"/>
</dbReference>
<dbReference type="SUPFAM" id="SSF48371">
    <property type="entry name" value="ARM repeat"/>
    <property type="match status" value="2"/>
</dbReference>
<feature type="repeat" description="TPR" evidence="3">
    <location>
        <begin position="765"/>
        <end position="798"/>
    </location>
</feature>
<dbReference type="InterPro" id="IPR004155">
    <property type="entry name" value="PBS_lyase_HEAT"/>
</dbReference>
<dbReference type="PANTHER" id="PTHR44858">
    <property type="entry name" value="TETRATRICOPEPTIDE REPEAT PROTEIN 6"/>
    <property type="match status" value="1"/>
</dbReference>
<dbReference type="KEGG" id="mri:Mal4_49160"/>
<dbReference type="InterPro" id="IPR050498">
    <property type="entry name" value="Ycf3"/>
</dbReference>
<dbReference type="NCBIfam" id="NF047558">
    <property type="entry name" value="TPR_END_plus"/>
    <property type="match status" value="1"/>
</dbReference>
<feature type="region of interest" description="Disordered" evidence="4">
    <location>
        <begin position="25"/>
        <end position="60"/>
    </location>
</feature>
<dbReference type="SUPFAM" id="SSF48452">
    <property type="entry name" value="TPR-like"/>
    <property type="match status" value="1"/>
</dbReference>
<evidence type="ECO:0000256" key="1">
    <source>
        <dbReference type="ARBA" id="ARBA00022737"/>
    </source>
</evidence>
<sequence length="931" mass="102434">MLRRDTRYFAILLLAGLMVPTGLPRQLQADDNPAPPPIITPATPPTSPQPNPPAPSERDKALASLEEIKSEVERVAPGQSLQDESLAVVAVVEQSHIGSTNYYTADGVKYFATRVTLVNRTDETLTIPKSSFELTADQQTFTLEQSAKSIRQMPLQVGNRTEPANRLQPQTDVEVPGGEQVSTWLMFAGLEKGPHVPQLTLRFDAKGKTQTVDLTLFHRGLLKLDVQKIGPRGALGLITIGGLLDSVSAAHLTDALDQLAIDGVARCVIRWSDDASPVTSLIMNWLVTSRIDQRRQNRRNSELPRITESIRDMRLATVPRQSHVTHYSDASAIPVYSDDADAVGDALRSAFEVLPPEDILREIEQGHRLSRAAALQFGGRQLRPRDVETVLDCTDDEDELIRTAAIDALQHFADDAAVARLVDLVRQGEETTSERALSSLAASRFPAAHNAVVALLERGIPMSRKSLILVLARRPRPQWTEEFVDAASDDDPEVRLAALRALERIGHPRRPELLSEALKSDHEPLRKEAFRQLVQLADPDREALAVNYALERLKTEPPDGYMTTLLTRTRDARAAPLLIEHLKQKKPSNPQNIVRLLAQIGGPDVDAELAEHYPKVSEHVQATILEVLSQLHSPLVRNLAADALLSKQSSLVNSAANAMLTDGSDDAVKVLATALAATDRNNNWSYICNALSNIGTPAARAVLRQARKTSDENLQRIVVQALRNLSARSTGGQLMRQAQASMRQDKWKDAEEQYSVALELDPDLLEAWQGRGNARLKLERFKEAAEDFQQVLEIDPDDGEAITGLGVALAVQGDHEKAVKLVTEKADKFEKDVIFAYNTACVYGRAAESLAKTAESDERDEQIEAYREAAIAALEKSIELGFADEKLMKSDPDLNSLRDTDGFKTLMHRLNGPAAEEPAPEPETDGESDTF</sequence>
<keyword evidence="1" id="KW-0677">Repeat</keyword>
<evidence type="ECO:0000313" key="6">
    <source>
        <dbReference type="Proteomes" id="UP000320496"/>
    </source>
</evidence>
<evidence type="ECO:0000256" key="4">
    <source>
        <dbReference type="SAM" id="MobiDB-lite"/>
    </source>
</evidence>
<keyword evidence="2 3" id="KW-0802">TPR repeat</keyword>
<dbReference type="PANTHER" id="PTHR44858:SF1">
    <property type="entry name" value="UDP-N-ACETYLGLUCOSAMINE--PEPTIDE N-ACETYLGLUCOSAMINYLTRANSFERASE SPINDLY-RELATED"/>
    <property type="match status" value="1"/>
</dbReference>
<dbReference type="PROSITE" id="PS50005">
    <property type="entry name" value="TPR"/>
    <property type="match status" value="1"/>
</dbReference>
<protein>
    <submittedName>
        <fullName evidence="5">Tetratricopeptide repeat protein</fullName>
    </submittedName>
</protein>
<dbReference type="InterPro" id="IPR016024">
    <property type="entry name" value="ARM-type_fold"/>
</dbReference>
<keyword evidence="6" id="KW-1185">Reference proteome</keyword>
<dbReference type="SMART" id="SM00567">
    <property type="entry name" value="EZ_HEAT"/>
    <property type="match status" value="3"/>
</dbReference>
<evidence type="ECO:0000256" key="3">
    <source>
        <dbReference type="PROSITE-ProRule" id="PRU00339"/>
    </source>
</evidence>